<dbReference type="InterPro" id="IPR005801">
    <property type="entry name" value="ADC_synthase"/>
</dbReference>
<dbReference type="RefSeq" id="WP_075692703.1">
    <property type="nucleotide sequence ID" value="NZ_CP009248.1"/>
</dbReference>
<reference evidence="2 3" key="1">
    <citation type="submission" date="2014-08" db="EMBL/GenBank/DDBJ databases">
        <title>Complete genome sequence of Corynebacterium sphenisci CECT 5990(T) (=DSM 44792(T)), isolated from healthy wild penguins.</title>
        <authorList>
            <person name="Ruckert C."/>
            <person name="Albersmeier A."/>
            <person name="Winkler A."/>
            <person name="Kalinowski J."/>
        </authorList>
    </citation>
    <scope>NUCLEOTIDE SEQUENCE [LARGE SCALE GENOMIC DNA]</scope>
    <source>
        <strain evidence="2 3">DSM 44792</strain>
    </source>
</reference>
<dbReference type="GO" id="GO:0046820">
    <property type="term" value="F:4-amino-4-deoxychorismate synthase activity"/>
    <property type="evidence" value="ECO:0007669"/>
    <property type="project" value="TreeGrafter"/>
</dbReference>
<dbReference type="Gene3D" id="3.60.120.10">
    <property type="entry name" value="Anthranilate synthase"/>
    <property type="match status" value="1"/>
</dbReference>
<dbReference type="GO" id="GO:0000162">
    <property type="term" value="P:L-tryptophan biosynthetic process"/>
    <property type="evidence" value="ECO:0007669"/>
    <property type="project" value="TreeGrafter"/>
</dbReference>
<proteinExistence type="predicted"/>
<feature type="domain" description="Chorismate-utilising enzyme C-terminal" evidence="1">
    <location>
        <begin position="138"/>
        <end position="404"/>
    </location>
</feature>
<dbReference type="InterPro" id="IPR019999">
    <property type="entry name" value="Anth_synth_I-like"/>
</dbReference>
<protein>
    <recommendedName>
        <fullName evidence="1">Chorismate-utilising enzyme C-terminal domain-containing protein</fullName>
    </recommendedName>
</protein>
<keyword evidence="3" id="KW-1185">Reference proteome</keyword>
<dbReference type="STRING" id="1437874.CSPHI_09405"/>
<dbReference type="AlphaFoldDB" id="A0A1L7CZH7"/>
<gene>
    <name evidence="2" type="ORF">CSPHI_09405</name>
</gene>
<dbReference type="InterPro" id="IPR015890">
    <property type="entry name" value="Chorismate_C"/>
</dbReference>
<dbReference type="PANTHER" id="PTHR11236:SF50">
    <property type="entry name" value="AMINODEOXYCHORISMATE SYNTHASE COMPONENT 1"/>
    <property type="match status" value="1"/>
</dbReference>
<name>A0A1L7CZH7_9CORY</name>
<dbReference type="SUPFAM" id="SSF56322">
    <property type="entry name" value="ADC synthase"/>
    <property type="match status" value="1"/>
</dbReference>
<sequence length="410" mass="41011">MSPRRPDPAAAAEAGRVLGNLTAAGVPAAVLAGDWFGVDAVVAPGAVTRPMAFDEVFPGPAAPSSPAGDEGPGPGLRLGWLPYSGEAYAAVADRGVLVLAGGRWENRGVAAGLAATALADSPAPAPAPPALTWDSGDRAAHQRGVAAILEHIRAGDIYQACLSTRLHASAALPGGGAGPAPAQLAAQAWFAAKLRAHHPARAAFLPGVAADGAGVATASLSPEEFLIRDGAAVRSSPIKGTVPAGADPAELTGSGKDVAENIMIVDLVRHDLGRVARVGGVRVDRLLEVRPAPGVLHLVSTVAAELDPALPHAGLIDACFPPASVTGTPKLRAAGIIGELEPEPRGVHCGAVGAAAGVRLELNVAIRTVEFRGEPGRLRAEAGVGGGITIDSEAAAEWAEIAAKAAPLLD</sequence>
<dbReference type="Pfam" id="PF00425">
    <property type="entry name" value="Chorismate_bind"/>
    <property type="match status" value="1"/>
</dbReference>
<dbReference type="Proteomes" id="UP000185469">
    <property type="component" value="Chromosome"/>
</dbReference>
<dbReference type="PRINTS" id="PR00095">
    <property type="entry name" value="ANTSNTHASEI"/>
</dbReference>
<dbReference type="KEGG" id="csph:CSPHI_09405"/>
<dbReference type="PANTHER" id="PTHR11236">
    <property type="entry name" value="AMINOBENZOATE/ANTHRANILATE SYNTHASE"/>
    <property type="match status" value="1"/>
</dbReference>
<dbReference type="OrthoDB" id="3518032at2"/>
<dbReference type="EMBL" id="CP009248">
    <property type="protein sequence ID" value="APT91193.1"/>
    <property type="molecule type" value="Genomic_DNA"/>
</dbReference>
<accession>A0A1L7CZH7</accession>
<evidence type="ECO:0000313" key="3">
    <source>
        <dbReference type="Proteomes" id="UP000185469"/>
    </source>
</evidence>
<evidence type="ECO:0000313" key="2">
    <source>
        <dbReference type="EMBL" id="APT91193.1"/>
    </source>
</evidence>
<evidence type="ECO:0000259" key="1">
    <source>
        <dbReference type="Pfam" id="PF00425"/>
    </source>
</evidence>
<organism evidence="2 3">
    <name type="scientific">Corynebacterium sphenisci DSM 44792</name>
    <dbReference type="NCBI Taxonomy" id="1437874"/>
    <lineage>
        <taxon>Bacteria</taxon>
        <taxon>Bacillati</taxon>
        <taxon>Actinomycetota</taxon>
        <taxon>Actinomycetes</taxon>
        <taxon>Mycobacteriales</taxon>
        <taxon>Corynebacteriaceae</taxon>
        <taxon>Corynebacterium</taxon>
    </lineage>
</organism>